<evidence type="ECO:0000256" key="1">
    <source>
        <dbReference type="ARBA" id="ARBA00022617"/>
    </source>
</evidence>
<organism evidence="5">
    <name type="scientific">hydrothermal vent metagenome</name>
    <dbReference type="NCBI Taxonomy" id="652676"/>
    <lineage>
        <taxon>unclassified sequences</taxon>
        <taxon>metagenomes</taxon>
        <taxon>ecological metagenomes</taxon>
    </lineage>
</organism>
<accession>A0A3B0ZBA2</accession>
<proteinExistence type="predicted"/>
<evidence type="ECO:0000259" key="4">
    <source>
        <dbReference type="PROSITE" id="PS51007"/>
    </source>
</evidence>
<evidence type="ECO:0000256" key="3">
    <source>
        <dbReference type="ARBA" id="ARBA00023004"/>
    </source>
</evidence>
<dbReference type="GO" id="GO:0020037">
    <property type="term" value="F:heme binding"/>
    <property type="evidence" value="ECO:0007669"/>
    <property type="project" value="InterPro"/>
</dbReference>
<dbReference type="AlphaFoldDB" id="A0A3B0ZBA2"/>
<protein>
    <recommendedName>
        <fullName evidence="4">Cytochrome c domain-containing protein</fullName>
    </recommendedName>
</protein>
<name>A0A3B0ZBA2_9ZZZZ</name>
<keyword evidence="3" id="KW-0408">Iron</keyword>
<dbReference type="InterPro" id="IPR036909">
    <property type="entry name" value="Cyt_c-like_dom_sf"/>
</dbReference>
<evidence type="ECO:0000256" key="2">
    <source>
        <dbReference type="ARBA" id="ARBA00022723"/>
    </source>
</evidence>
<dbReference type="Pfam" id="PF13442">
    <property type="entry name" value="Cytochrome_CBB3"/>
    <property type="match status" value="1"/>
</dbReference>
<feature type="domain" description="Cytochrome c" evidence="4">
    <location>
        <begin position="79"/>
        <end position="174"/>
    </location>
</feature>
<dbReference type="EMBL" id="UOFO01000151">
    <property type="protein sequence ID" value="VAW88821.1"/>
    <property type="molecule type" value="Genomic_DNA"/>
</dbReference>
<sequence length="185" mass="20114">MRRIGLVAAACLLPSIAFAWPWSTDMMNQPSIKPQELANGMTQMAAFPVRSVPVQGFATKVKNREEAKTLTNPIPVTAESLKTGRTLFRIYCAACHGLTGKGDAPITSKIGAIPLDDDYVQKTLTEGWIYGTITFGSFVMPAYGVPGGNAERRGSNDLDVEERWHVVNYVRNGLVNEPAVKTASK</sequence>
<keyword evidence="2" id="KW-0479">Metal-binding</keyword>
<keyword evidence="1" id="KW-0349">Heme</keyword>
<dbReference type="PROSITE" id="PS51007">
    <property type="entry name" value="CYTC"/>
    <property type="match status" value="1"/>
</dbReference>
<dbReference type="GO" id="GO:0009055">
    <property type="term" value="F:electron transfer activity"/>
    <property type="evidence" value="ECO:0007669"/>
    <property type="project" value="InterPro"/>
</dbReference>
<dbReference type="SUPFAM" id="SSF46626">
    <property type="entry name" value="Cytochrome c"/>
    <property type="match status" value="1"/>
</dbReference>
<gene>
    <name evidence="5" type="ORF">MNBD_GAMMA16-1089</name>
</gene>
<evidence type="ECO:0000313" key="5">
    <source>
        <dbReference type="EMBL" id="VAW88821.1"/>
    </source>
</evidence>
<reference evidence="5" key="1">
    <citation type="submission" date="2018-06" db="EMBL/GenBank/DDBJ databases">
        <authorList>
            <person name="Zhirakovskaya E."/>
        </authorList>
    </citation>
    <scope>NUCLEOTIDE SEQUENCE</scope>
</reference>
<dbReference type="GO" id="GO:0046872">
    <property type="term" value="F:metal ion binding"/>
    <property type="evidence" value="ECO:0007669"/>
    <property type="project" value="UniProtKB-KW"/>
</dbReference>
<dbReference type="InterPro" id="IPR009056">
    <property type="entry name" value="Cyt_c-like_dom"/>
</dbReference>
<dbReference type="Gene3D" id="1.10.760.10">
    <property type="entry name" value="Cytochrome c-like domain"/>
    <property type="match status" value="1"/>
</dbReference>